<dbReference type="GO" id="GO:0004803">
    <property type="term" value="F:transposase activity"/>
    <property type="evidence" value="ECO:0007669"/>
    <property type="project" value="TreeGrafter"/>
</dbReference>
<dbReference type="GO" id="GO:0005829">
    <property type="term" value="C:cytosol"/>
    <property type="evidence" value="ECO:0007669"/>
    <property type="project" value="TreeGrafter"/>
</dbReference>
<dbReference type="InterPro" id="IPR025246">
    <property type="entry name" value="IS30-like_HTH"/>
</dbReference>
<reference evidence="4" key="2">
    <citation type="submission" date="2020-01" db="EMBL/GenBank/DDBJ databases">
        <authorList>
            <person name="Campanaro S."/>
        </authorList>
    </citation>
    <scope>NUCLEOTIDE SEQUENCE</scope>
    <source>
        <strain evidence="4">AS06rmzACSIP_7</strain>
    </source>
</reference>
<dbReference type="SUPFAM" id="SSF53098">
    <property type="entry name" value="Ribonuclease H-like"/>
    <property type="match status" value="1"/>
</dbReference>
<evidence type="ECO:0000313" key="5">
    <source>
        <dbReference type="Proteomes" id="UP000777265"/>
    </source>
</evidence>
<comment type="caution">
    <text evidence="4">The sequence shown here is derived from an EMBL/GenBank/DDBJ whole genome shotgun (WGS) entry which is preliminary data.</text>
</comment>
<dbReference type="EMBL" id="JAAYEE010000139">
    <property type="protein sequence ID" value="NLW35521.1"/>
    <property type="molecule type" value="Genomic_DNA"/>
</dbReference>
<evidence type="ECO:0000256" key="2">
    <source>
        <dbReference type="SAM" id="MobiDB-lite"/>
    </source>
</evidence>
<reference evidence="4" key="1">
    <citation type="journal article" date="2020" name="Biotechnol. Biofuels">
        <title>New insights from the biogas microbiome by comprehensive genome-resolved metagenomics of nearly 1600 species originating from multiple anaerobic digesters.</title>
        <authorList>
            <person name="Campanaro S."/>
            <person name="Treu L."/>
            <person name="Rodriguez-R L.M."/>
            <person name="Kovalovszki A."/>
            <person name="Ziels R.M."/>
            <person name="Maus I."/>
            <person name="Zhu X."/>
            <person name="Kougias P.G."/>
            <person name="Basile A."/>
            <person name="Luo G."/>
            <person name="Schluter A."/>
            <person name="Konstantinidis K.T."/>
            <person name="Angelidaki I."/>
        </authorList>
    </citation>
    <scope>NUCLEOTIDE SEQUENCE</scope>
    <source>
        <strain evidence="4">AS06rmzACSIP_7</strain>
    </source>
</reference>
<dbReference type="PANTHER" id="PTHR10948">
    <property type="entry name" value="TRANSPOSASE"/>
    <property type="match status" value="1"/>
</dbReference>
<dbReference type="InterPro" id="IPR001584">
    <property type="entry name" value="Integrase_cat-core"/>
</dbReference>
<dbReference type="InterPro" id="IPR012337">
    <property type="entry name" value="RNaseH-like_sf"/>
</dbReference>
<name>A0A971S0W6_9BACT</name>
<evidence type="ECO:0000313" key="4">
    <source>
        <dbReference type="EMBL" id="NLW35521.1"/>
    </source>
</evidence>
<dbReference type="NCBIfam" id="NF033563">
    <property type="entry name" value="transpos_IS30"/>
    <property type="match status" value="1"/>
</dbReference>
<protein>
    <submittedName>
        <fullName evidence="4">IS30 family transposase</fullName>
    </submittedName>
</protein>
<sequence length="350" mass="40191">MDHLHSTTTEHRKGQHLTFEHRVLIQTRLKDGWSPARIAQEIGCAPNTVRNEIKRGTVALYKGNILRYKASAGQDAYEHNRQSCCRHYDFLQKTDFIAFVEQKFFEEGWSLDACVGRALEDGLFTRDQIVCTKTLYGYTDLGLLGIKNIDLPEKLRRSPKKARNRKNKRVLGRSIEERPASANDRSEFGHWEADLVIGSKSDNDDALLTMIERKTREYWMIRVPGRDPNGVMDALLAVRTQYVEHWDDVFKTITTDNGSEFATLSDLEGLSKTLIYFAHPYTSCEKGSVERHNGLIRRFIPKGKRIDSYSDEQIAQIEVWCNGLPRKALGYHTPDELFEAELDRIYSCAA</sequence>
<dbReference type="GO" id="GO:0032196">
    <property type="term" value="P:transposition"/>
    <property type="evidence" value="ECO:0007669"/>
    <property type="project" value="TreeGrafter"/>
</dbReference>
<dbReference type="GO" id="GO:0006310">
    <property type="term" value="P:DNA recombination"/>
    <property type="evidence" value="ECO:0007669"/>
    <property type="project" value="UniProtKB-KW"/>
</dbReference>
<dbReference type="Proteomes" id="UP000777265">
    <property type="component" value="Unassembled WGS sequence"/>
</dbReference>
<dbReference type="PROSITE" id="PS50994">
    <property type="entry name" value="INTEGRASE"/>
    <property type="match status" value="1"/>
</dbReference>
<dbReference type="InterPro" id="IPR036397">
    <property type="entry name" value="RNaseH_sf"/>
</dbReference>
<feature type="domain" description="Integrase catalytic" evidence="3">
    <location>
        <begin position="175"/>
        <end position="342"/>
    </location>
</feature>
<feature type="region of interest" description="Disordered" evidence="2">
    <location>
        <begin position="157"/>
        <end position="178"/>
    </location>
</feature>
<feature type="compositionally biased region" description="Basic residues" evidence="2">
    <location>
        <begin position="157"/>
        <end position="171"/>
    </location>
</feature>
<dbReference type="GO" id="GO:0003676">
    <property type="term" value="F:nucleic acid binding"/>
    <property type="evidence" value="ECO:0007669"/>
    <property type="project" value="InterPro"/>
</dbReference>
<dbReference type="AlphaFoldDB" id="A0A971S0W6"/>
<dbReference type="InterPro" id="IPR051917">
    <property type="entry name" value="Transposase-Integrase"/>
</dbReference>
<dbReference type="InterPro" id="IPR053392">
    <property type="entry name" value="Transposase_IS30-like"/>
</dbReference>
<dbReference type="Gene3D" id="3.30.420.10">
    <property type="entry name" value="Ribonuclease H-like superfamily/Ribonuclease H"/>
    <property type="match status" value="1"/>
</dbReference>
<proteinExistence type="predicted"/>
<organism evidence="4 5">
    <name type="scientific">Syntrophorhabdus aromaticivorans</name>
    <dbReference type="NCBI Taxonomy" id="328301"/>
    <lineage>
        <taxon>Bacteria</taxon>
        <taxon>Pseudomonadati</taxon>
        <taxon>Thermodesulfobacteriota</taxon>
        <taxon>Syntrophorhabdia</taxon>
        <taxon>Syntrophorhabdales</taxon>
        <taxon>Syntrophorhabdaceae</taxon>
        <taxon>Syntrophorhabdus</taxon>
    </lineage>
</organism>
<accession>A0A971S0W6</accession>
<dbReference type="GO" id="GO:0015074">
    <property type="term" value="P:DNA integration"/>
    <property type="evidence" value="ECO:0007669"/>
    <property type="project" value="InterPro"/>
</dbReference>
<dbReference type="Pfam" id="PF13936">
    <property type="entry name" value="HTH_38"/>
    <property type="match status" value="1"/>
</dbReference>
<gene>
    <name evidence="4" type="ORF">GXY80_08595</name>
</gene>
<dbReference type="PANTHER" id="PTHR10948:SF23">
    <property type="entry name" value="TRANSPOSASE INSI FOR INSERTION SEQUENCE ELEMENT IS30A-RELATED"/>
    <property type="match status" value="1"/>
</dbReference>
<evidence type="ECO:0000256" key="1">
    <source>
        <dbReference type="ARBA" id="ARBA00023172"/>
    </source>
</evidence>
<keyword evidence="1" id="KW-0233">DNA recombination</keyword>
<evidence type="ECO:0000259" key="3">
    <source>
        <dbReference type="PROSITE" id="PS50994"/>
    </source>
</evidence>